<name>A0A841JVZ0_9BACT</name>
<reference evidence="1 2" key="1">
    <citation type="submission" date="2020-08" db="EMBL/GenBank/DDBJ databases">
        <title>Genomic Encyclopedia of Type Strains, Phase IV (KMG-IV): sequencing the most valuable type-strain genomes for metagenomic binning, comparative biology and taxonomic classification.</title>
        <authorList>
            <person name="Goeker M."/>
        </authorList>
    </citation>
    <scope>NUCLEOTIDE SEQUENCE [LARGE SCALE GENOMIC DNA]</scope>
    <source>
        <strain evidence="1 2">DSM 103733</strain>
    </source>
</reference>
<evidence type="ECO:0000313" key="2">
    <source>
        <dbReference type="Proteomes" id="UP000538666"/>
    </source>
</evidence>
<comment type="caution">
    <text evidence="1">The sequence shown here is derived from an EMBL/GenBank/DDBJ whole genome shotgun (WGS) entry which is preliminary data.</text>
</comment>
<keyword evidence="2" id="KW-1185">Reference proteome</keyword>
<dbReference type="EMBL" id="JACHEK010000005">
    <property type="protein sequence ID" value="MBB6144715.1"/>
    <property type="molecule type" value="Genomic_DNA"/>
</dbReference>
<organism evidence="1 2">
    <name type="scientific">Silvibacterium bohemicum</name>
    <dbReference type="NCBI Taxonomy" id="1577686"/>
    <lineage>
        <taxon>Bacteria</taxon>
        <taxon>Pseudomonadati</taxon>
        <taxon>Acidobacteriota</taxon>
        <taxon>Terriglobia</taxon>
        <taxon>Terriglobales</taxon>
        <taxon>Acidobacteriaceae</taxon>
        <taxon>Silvibacterium</taxon>
    </lineage>
</organism>
<sequence>MARPKEPFSPSDFMLSVPKAAAPEQMKRKRRKRTVIADELRLTMAHFMRTNIG</sequence>
<accession>A0A841JVZ0</accession>
<dbReference type="RefSeq" id="WP_156185959.1">
    <property type="nucleotide sequence ID" value="NZ_JACHEK010000005.1"/>
</dbReference>
<dbReference type="Proteomes" id="UP000538666">
    <property type="component" value="Unassembled WGS sequence"/>
</dbReference>
<dbReference type="AlphaFoldDB" id="A0A841JVZ0"/>
<proteinExistence type="predicted"/>
<gene>
    <name evidence="1" type="ORF">HNQ77_002671</name>
</gene>
<protein>
    <submittedName>
        <fullName evidence="1">Uncharacterized protein</fullName>
    </submittedName>
</protein>
<evidence type="ECO:0000313" key="1">
    <source>
        <dbReference type="EMBL" id="MBB6144715.1"/>
    </source>
</evidence>